<dbReference type="AlphaFoldDB" id="A0AAU9LHB1"/>
<sequence>MGSFLVNGISAMVLFDSGATRSFVSLALSKRFTRAPGELDYPLDEEIVDDRTIRVARVHKGCTLQLFDEQFPIDLVPIPLRGNKLVRVRTPSGGELVIQGERPQRRLILCATARARRYFQQGCTGYVAYVMDTRNKGKATVDDVPVVREYPDVFPEDLPGIPPERQVEFQIDMVPGAAPIAKAPYRLAPPEM</sequence>
<dbReference type="EMBL" id="CAKMRJ010000001">
    <property type="protein sequence ID" value="CAH1413450.1"/>
    <property type="molecule type" value="Genomic_DNA"/>
</dbReference>
<dbReference type="InterPro" id="IPR032567">
    <property type="entry name" value="RTL1-rel"/>
</dbReference>
<accession>A0AAU9LHB1</accession>
<dbReference type="Pfam" id="PF08284">
    <property type="entry name" value="RVP_2"/>
    <property type="match status" value="1"/>
</dbReference>
<protein>
    <submittedName>
        <fullName evidence="1">Uncharacterized protein</fullName>
    </submittedName>
</protein>
<evidence type="ECO:0000313" key="1">
    <source>
        <dbReference type="EMBL" id="CAH1413450.1"/>
    </source>
</evidence>
<proteinExistence type="predicted"/>
<gene>
    <name evidence="1" type="ORF">LVIROSA_LOCUS1411</name>
</gene>
<keyword evidence="2" id="KW-1185">Reference proteome</keyword>
<dbReference type="Gene3D" id="2.40.70.10">
    <property type="entry name" value="Acid Proteases"/>
    <property type="match status" value="1"/>
</dbReference>
<evidence type="ECO:0000313" key="2">
    <source>
        <dbReference type="Proteomes" id="UP001157418"/>
    </source>
</evidence>
<dbReference type="InterPro" id="IPR021109">
    <property type="entry name" value="Peptidase_aspartic_dom_sf"/>
</dbReference>
<dbReference type="PANTHER" id="PTHR15503">
    <property type="entry name" value="LDOC1 RELATED"/>
    <property type="match status" value="1"/>
</dbReference>
<comment type="caution">
    <text evidence="1">The sequence shown here is derived from an EMBL/GenBank/DDBJ whole genome shotgun (WGS) entry which is preliminary data.</text>
</comment>
<dbReference type="CDD" id="cd00303">
    <property type="entry name" value="retropepsin_like"/>
    <property type="match status" value="1"/>
</dbReference>
<organism evidence="1 2">
    <name type="scientific">Lactuca virosa</name>
    <dbReference type="NCBI Taxonomy" id="75947"/>
    <lineage>
        <taxon>Eukaryota</taxon>
        <taxon>Viridiplantae</taxon>
        <taxon>Streptophyta</taxon>
        <taxon>Embryophyta</taxon>
        <taxon>Tracheophyta</taxon>
        <taxon>Spermatophyta</taxon>
        <taxon>Magnoliopsida</taxon>
        <taxon>eudicotyledons</taxon>
        <taxon>Gunneridae</taxon>
        <taxon>Pentapetalae</taxon>
        <taxon>asterids</taxon>
        <taxon>campanulids</taxon>
        <taxon>Asterales</taxon>
        <taxon>Asteraceae</taxon>
        <taxon>Cichorioideae</taxon>
        <taxon>Cichorieae</taxon>
        <taxon>Lactucinae</taxon>
        <taxon>Lactuca</taxon>
    </lineage>
</organism>
<reference evidence="1 2" key="1">
    <citation type="submission" date="2022-01" db="EMBL/GenBank/DDBJ databases">
        <authorList>
            <person name="Xiong W."/>
            <person name="Schranz E."/>
        </authorList>
    </citation>
    <scope>NUCLEOTIDE SEQUENCE [LARGE SCALE GENOMIC DNA]</scope>
</reference>
<dbReference type="Proteomes" id="UP001157418">
    <property type="component" value="Unassembled WGS sequence"/>
</dbReference>
<dbReference type="PANTHER" id="PTHR15503:SF41">
    <property type="entry name" value="NUCLEOTIDYLTRANSFERASE, RIBONUCLEASE H"/>
    <property type="match status" value="1"/>
</dbReference>
<name>A0AAU9LHB1_9ASTR</name>